<name>A0AAN6Y9I8_9PEZI</name>
<proteinExistence type="inferred from homology"/>
<comment type="subcellular location">
    <subcellularLocation>
        <location evidence="1">Mitochondrion outer membrane</location>
        <topology evidence="1">Multi-pass membrane protein</topology>
    </subcellularLocation>
</comment>
<dbReference type="InterPro" id="IPR039910">
    <property type="entry name" value="D15-like"/>
</dbReference>
<evidence type="ECO:0000313" key="7">
    <source>
        <dbReference type="EMBL" id="KAK4211932.1"/>
    </source>
</evidence>
<sequence length="495" mass="52671">MAGSLPLDGSNADYEAIPDPMAPLLDNYLLTPYTLRSIEVHGATQTRRGLLDHVLNPIIEESAKGPTTLGELRARLTQASNKLSRFDIFQPDRILVSVVDQGQPGPQSAIPELDVSISVWEQSRLLLRGGTDFGNAEGSAYTRAIFRNIFGGAETLAIDASAGTRTRSAYNATFSTPLNGNPDVRLAVDALRSSTRKPWASHEEHLTGGNFRLGWQTKAGDDHSLAYSGVWRQLTNLAAGASPAVRDDAGDSLKSSVTHTFIRDRRDRSGPLRQSGYILRTESELAGWGPLKGDVSFLKSELHLNGATPLTLPGVSVGGGFRVGILYPLGFGFSLPGRGIRPSRINDRFLLGGPTDVRGFQIGGLGPRDGQDAVGGDVFAAGGVNMLLPVPRTGPSSPFRIQVFANGGRLVAFKNKGKAKEEGVSSTLDSRTVLDGMKSAVGELVSGLPSLSAGVGLVYAHHIARFELNFSLPLVARSGEEVRKGLQVGVGINFL</sequence>
<dbReference type="Gene3D" id="2.40.160.50">
    <property type="entry name" value="membrane protein fhac: a member of the omp85/tpsb transporter family"/>
    <property type="match status" value="1"/>
</dbReference>
<evidence type="ECO:0000256" key="4">
    <source>
        <dbReference type="ARBA" id="ARBA00022692"/>
    </source>
</evidence>
<evidence type="ECO:0000256" key="3">
    <source>
        <dbReference type="ARBA" id="ARBA00022452"/>
    </source>
</evidence>
<dbReference type="FunFam" id="2.40.160.50:FF:000008">
    <property type="entry name" value="Mitochondrial outer membrane beta-barrel protein Tob55"/>
    <property type="match status" value="1"/>
</dbReference>
<dbReference type="Pfam" id="PF01103">
    <property type="entry name" value="Omp85"/>
    <property type="match status" value="1"/>
</dbReference>
<dbReference type="GO" id="GO:0005741">
    <property type="term" value="C:mitochondrial outer membrane"/>
    <property type="evidence" value="ECO:0007669"/>
    <property type="project" value="UniProtKB-SubCell"/>
</dbReference>
<keyword evidence="8" id="KW-1185">Reference proteome</keyword>
<protein>
    <submittedName>
        <fullName evidence="7">Surface antigen-domain-containing protein</fullName>
    </submittedName>
</protein>
<dbReference type="GO" id="GO:0045040">
    <property type="term" value="P:protein insertion into mitochondrial outer membrane"/>
    <property type="evidence" value="ECO:0007669"/>
    <property type="project" value="TreeGrafter"/>
</dbReference>
<dbReference type="Proteomes" id="UP001301769">
    <property type="component" value="Unassembled WGS sequence"/>
</dbReference>
<keyword evidence="5" id="KW-0472">Membrane</keyword>
<evidence type="ECO:0000256" key="5">
    <source>
        <dbReference type="ARBA" id="ARBA00023136"/>
    </source>
</evidence>
<evidence type="ECO:0000256" key="1">
    <source>
        <dbReference type="ARBA" id="ARBA00004374"/>
    </source>
</evidence>
<comment type="caution">
    <text evidence="7">The sequence shown here is derived from an EMBL/GenBank/DDBJ whole genome shotgun (WGS) entry which is preliminary data.</text>
</comment>
<dbReference type="SUPFAM" id="SSF56935">
    <property type="entry name" value="Porins"/>
    <property type="match status" value="1"/>
</dbReference>
<keyword evidence="4" id="KW-0812">Transmembrane</keyword>
<dbReference type="InterPro" id="IPR000184">
    <property type="entry name" value="Bac_surfAg_D15"/>
</dbReference>
<evidence type="ECO:0000256" key="2">
    <source>
        <dbReference type="ARBA" id="ARBA00010913"/>
    </source>
</evidence>
<comment type="similarity">
    <text evidence="2">Belongs to the SAM50/omp85 family.</text>
</comment>
<evidence type="ECO:0000313" key="8">
    <source>
        <dbReference type="Proteomes" id="UP001301769"/>
    </source>
</evidence>
<dbReference type="PANTHER" id="PTHR12815">
    <property type="entry name" value="SORTING AND ASSEMBLY MACHINERY SAMM50 PROTEIN FAMILY MEMBER"/>
    <property type="match status" value="1"/>
</dbReference>
<dbReference type="PANTHER" id="PTHR12815:SF18">
    <property type="entry name" value="SORTING AND ASSEMBLY MACHINERY COMPONENT 50 HOMOLOG"/>
    <property type="match status" value="1"/>
</dbReference>
<accession>A0AAN6Y9I8</accession>
<dbReference type="EMBL" id="MU858138">
    <property type="protein sequence ID" value="KAK4211932.1"/>
    <property type="molecule type" value="Genomic_DNA"/>
</dbReference>
<reference evidence="7" key="1">
    <citation type="journal article" date="2023" name="Mol. Phylogenet. Evol.">
        <title>Genome-scale phylogeny and comparative genomics of the fungal order Sordariales.</title>
        <authorList>
            <person name="Hensen N."/>
            <person name="Bonometti L."/>
            <person name="Westerberg I."/>
            <person name="Brannstrom I.O."/>
            <person name="Guillou S."/>
            <person name="Cros-Aarteil S."/>
            <person name="Calhoun S."/>
            <person name="Haridas S."/>
            <person name="Kuo A."/>
            <person name="Mondo S."/>
            <person name="Pangilinan J."/>
            <person name="Riley R."/>
            <person name="LaButti K."/>
            <person name="Andreopoulos B."/>
            <person name="Lipzen A."/>
            <person name="Chen C."/>
            <person name="Yan M."/>
            <person name="Daum C."/>
            <person name="Ng V."/>
            <person name="Clum A."/>
            <person name="Steindorff A."/>
            <person name="Ohm R.A."/>
            <person name="Martin F."/>
            <person name="Silar P."/>
            <person name="Natvig D.O."/>
            <person name="Lalanne C."/>
            <person name="Gautier V."/>
            <person name="Ament-Velasquez S.L."/>
            <person name="Kruys A."/>
            <person name="Hutchinson M.I."/>
            <person name="Powell A.J."/>
            <person name="Barry K."/>
            <person name="Miller A.N."/>
            <person name="Grigoriev I.V."/>
            <person name="Debuchy R."/>
            <person name="Gladieux P."/>
            <person name="Hiltunen Thoren M."/>
            <person name="Johannesson H."/>
        </authorList>
    </citation>
    <scope>NUCLEOTIDE SEQUENCE</scope>
    <source>
        <strain evidence="7">PSN293</strain>
    </source>
</reference>
<gene>
    <name evidence="7" type="ORF">QBC37DRAFT_426024</name>
</gene>
<evidence type="ECO:0000259" key="6">
    <source>
        <dbReference type="Pfam" id="PF01103"/>
    </source>
</evidence>
<keyword evidence="3" id="KW-1134">Transmembrane beta strand</keyword>
<dbReference type="AlphaFoldDB" id="A0AAN6Y9I8"/>
<reference evidence="7" key="2">
    <citation type="submission" date="2023-05" db="EMBL/GenBank/DDBJ databases">
        <authorList>
            <consortium name="Lawrence Berkeley National Laboratory"/>
            <person name="Steindorff A."/>
            <person name="Hensen N."/>
            <person name="Bonometti L."/>
            <person name="Westerberg I."/>
            <person name="Brannstrom I.O."/>
            <person name="Guillou S."/>
            <person name="Cros-Aarteil S."/>
            <person name="Calhoun S."/>
            <person name="Haridas S."/>
            <person name="Kuo A."/>
            <person name="Mondo S."/>
            <person name="Pangilinan J."/>
            <person name="Riley R."/>
            <person name="Labutti K."/>
            <person name="Andreopoulos B."/>
            <person name="Lipzen A."/>
            <person name="Chen C."/>
            <person name="Yanf M."/>
            <person name="Daum C."/>
            <person name="Ng V."/>
            <person name="Clum A."/>
            <person name="Ohm R."/>
            <person name="Martin F."/>
            <person name="Silar P."/>
            <person name="Natvig D."/>
            <person name="Lalanne C."/>
            <person name="Gautier V."/>
            <person name="Ament-Velasquez S.L."/>
            <person name="Kruys A."/>
            <person name="Hutchinson M.I."/>
            <person name="Powell A.J."/>
            <person name="Barry K."/>
            <person name="Miller A.N."/>
            <person name="Grigoriev I.V."/>
            <person name="Debuchy R."/>
            <person name="Gladieux P."/>
            <person name="Thoren M.H."/>
            <person name="Johannesson H."/>
        </authorList>
    </citation>
    <scope>NUCLEOTIDE SEQUENCE</scope>
    <source>
        <strain evidence="7">PSN293</strain>
    </source>
</reference>
<feature type="domain" description="Bacterial surface antigen (D15)" evidence="6">
    <location>
        <begin position="148"/>
        <end position="494"/>
    </location>
</feature>
<organism evidence="7 8">
    <name type="scientific">Rhypophila decipiens</name>
    <dbReference type="NCBI Taxonomy" id="261697"/>
    <lineage>
        <taxon>Eukaryota</taxon>
        <taxon>Fungi</taxon>
        <taxon>Dikarya</taxon>
        <taxon>Ascomycota</taxon>
        <taxon>Pezizomycotina</taxon>
        <taxon>Sordariomycetes</taxon>
        <taxon>Sordariomycetidae</taxon>
        <taxon>Sordariales</taxon>
        <taxon>Naviculisporaceae</taxon>
        <taxon>Rhypophila</taxon>
    </lineage>
</organism>